<evidence type="ECO:0000313" key="3">
    <source>
        <dbReference type="Proteomes" id="UP000494040"/>
    </source>
</evidence>
<dbReference type="InterPro" id="IPR010562">
    <property type="entry name" value="Haemolymph_juvenile_hormone-bd"/>
</dbReference>
<dbReference type="RefSeq" id="XP_014262433.1">
    <property type="nucleotide sequence ID" value="XM_014406947.1"/>
</dbReference>
<sequence>MKVAIFTLAVIAAVNAAVLPSQTLGVTKDEIDELVKEALDNYLKKLQKDGVHFGRSPLLPLELKDAKLYLQLLDLEGHVSELPTYEESSTLTDTELDLSLKGSFKNFNTKGQLSLTGSVKGKPFLQKGDVVMSWEDVDQDVFFKAVYDSKSVTVTDMKFDNDFKVNQVKLTGLDVEGVTEQELEEAVQKATNKFVQYVESEVHHMDWAGVLNQFFKGKNLDQVYQMLKLLLTSS</sequence>
<evidence type="ECO:0000256" key="1">
    <source>
        <dbReference type="SAM" id="SignalP"/>
    </source>
</evidence>
<reference evidence="2" key="1">
    <citation type="submission" date="2022-01" db="UniProtKB">
        <authorList>
            <consortium name="EnsemblMetazoa"/>
        </authorList>
    </citation>
    <scope>IDENTIFICATION</scope>
</reference>
<accession>A0A8I6SB34</accession>
<dbReference type="InterPro" id="IPR038606">
    <property type="entry name" value="To_sf"/>
</dbReference>
<dbReference type="GeneID" id="106674306"/>
<dbReference type="KEGG" id="clec:106674306"/>
<name>A0A8I6SB34_CIMLE</name>
<organism evidence="2 3">
    <name type="scientific">Cimex lectularius</name>
    <name type="common">Bed bug</name>
    <name type="synonym">Acanthia lectularia</name>
    <dbReference type="NCBI Taxonomy" id="79782"/>
    <lineage>
        <taxon>Eukaryota</taxon>
        <taxon>Metazoa</taxon>
        <taxon>Ecdysozoa</taxon>
        <taxon>Arthropoda</taxon>
        <taxon>Hexapoda</taxon>
        <taxon>Insecta</taxon>
        <taxon>Pterygota</taxon>
        <taxon>Neoptera</taxon>
        <taxon>Paraneoptera</taxon>
        <taxon>Hemiptera</taxon>
        <taxon>Heteroptera</taxon>
        <taxon>Panheteroptera</taxon>
        <taxon>Cimicomorpha</taxon>
        <taxon>Cimicidae</taxon>
        <taxon>Cimex</taxon>
    </lineage>
</organism>
<evidence type="ECO:0000313" key="2">
    <source>
        <dbReference type="EnsemblMetazoa" id="XP_014262433.1"/>
    </source>
</evidence>
<dbReference type="EnsemblMetazoa" id="XM_014406947.1">
    <property type="protein sequence ID" value="XP_014262433.1"/>
    <property type="gene ID" value="LOC106674306"/>
</dbReference>
<keyword evidence="1" id="KW-0732">Signal</keyword>
<proteinExistence type="predicted"/>
<feature type="signal peptide" evidence="1">
    <location>
        <begin position="1"/>
        <end position="16"/>
    </location>
</feature>
<keyword evidence="3" id="KW-1185">Reference proteome</keyword>
<protein>
    <submittedName>
        <fullName evidence="2">Uncharacterized protein</fullName>
    </submittedName>
</protein>
<feature type="chain" id="PRO_5035233119" evidence="1">
    <location>
        <begin position="17"/>
        <end position="234"/>
    </location>
</feature>
<dbReference type="PANTHER" id="PTHR11008:SF9">
    <property type="entry name" value="PROTEIN TAKEOUT-LIKE PROTEIN"/>
    <property type="match status" value="1"/>
</dbReference>
<dbReference type="Pfam" id="PF06585">
    <property type="entry name" value="JHBP"/>
    <property type="match status" value="1"/>
</dbReference>
<dbReference type="PANTHER" id="PTHR11008">
    <property type="entry name" value="PROTEIN TAKEOUT-LIKE PROTEIN"/>
    <property type="match status" value="1"/>
</dbReference>
<dbReference type="AlphaFoldDB" id="A0A8I6SB34"/>
<dbReference type="Proteomes" id="UP000494040">
    <property type="component" value="Unassembled WGS sequence"/>
</dbReference>
<dbReference type="Gene3D" id="3.15.10.30">
    <property type="entry name" value="Haemolymph juvenile hormone binding protein"/>
    <property type="match status" value="1"/>
</dbReference>